<comment type="caution">
    <text evidence="3">The sequence shown here is derived from an EMBL/GenBank/DDBJ whole genome shotgun (WGS) entry which is preliminary data.</text>
</comment>
<evidence type="ECO:0000256" key="1">
    <source>
        <dbReference type="SAM" id="MobiDB-lite"/>
    </source>
</evidence>
<evidence type="ECO:0008006" key="5">
    <source>
        <dbReference type="Google" id="ProtNLM"/>
    </source>
</evidence>
<dbReference type="RefSeq" id="WP_007415438.1">
    <property type="nucleotide sequence ID" value="NZ_ABOX02000016.1"/>
</dbReference>
<evidence type="ECO:0000313" key="3">
    <source>
        <dbReference type="EMBL" id="EEF60487.1"/>
    </source>
</evidence>
<proteinExistence type="predicted"/>
<gene>
    <name evidence="3" type="ORF">Cflav_PD3457</name>
</gene>
<dbReference type="OrthoDB" id="9870828at2"/>
<dbReference type="STRING" id="320771.Cflav_PD3457"/>
<evidence type="ECO:0000256" key="2">
    <source>
        <dbReference type="SAM" id="SignalP"/>
    </source>
</evidence>
<dbReference type="Proteomes" id="UP000003688">
    <property type="component" value="Unassembled WGS sequence"/>
</dbReference>
<feature type="compositionally biased region" description="Low complexity" evidence="1">
    <location>
        <begin position="36"/>
        <end position="50"/>
    </location>
</feature>
<feature type="signal peptide" evidence="2">
    <location>
        <begin position="1"/>
        <end position="21"/>
    </location>
</feature>
<feature type="region of interest" description="Disordered" evidence="1">
    <location>
        <begin position="26"/>
        <end position="55"/>
    </location>
</feature>
<evidence type="ECO:0000313" key="4">
    <source>
        <dbReference type="Proteomes" id="UP000003688"/>
    </source>
</evidence>
<feature type="region of interest" description="Disordered" evidence="1">
    <location>
        <begin position="252"/>
        <end position="275"/>
    </location>
</feature>
<dbReference type="EMBL" id="ABOX02000016">
    <property type="protein sequence ID" value="EEF60487.1"/>
    <property type="molecule type" value="Genomic_DNA"/>
</dbReference>
<accession>B9XHZ4</accession>
<protein>
    <recommendedName>
        <fullName evidence="5">NolW-like domain-containing protein</fullName>
    </recommendedName>
</protein>
<name>B9XHZ4_PEDPL</name>
<feature type="compositionally biased region" description="Basic and acidic residues" evidence="1">
    <location>
        <begin position="259"/>
        <end position="275"/>
    </location>
</feature>
<organism evidence="3 4">
    <name type="scientific">Pedosphaera parvula (strain Ellin514)</name>
    <dbReference type="NCBI Taxonomy" id="320771"/>
    <lineage>
        <taxon>Bacteria</taxon>
        <taxon>Pseudomonadati</taxon>
        <taxon>Verrucomicrobiota</taxon>
        <taxon>Pedosphaerae</taxon>
        <taxon>Pedosphaerales</taxon>
        <taxon>Pedosphaeraceae</taxon>
        <taxon>Pedosphaera</taxon>
    </lineage>
</organism>
<feature type="chain" id="PRO_5002893225" description="NolW-like domain-containing protein" evidence="2">
    <location>
        <begin position="22"/>
        <end position="275"/>
    </location>
</feature>
<sequence length="275" mass="29753" precursor="true">MKKTLIILMVGSTWLPGALLAQSEPPAAPPARILREPPAASAHAAHSQGEQADKPKSELARFNLDFPGGVPADLVAAIVEANGKPLNVVIPEEHASVHIPALKMRQVTVPELFEAVGMASQKTVAYVTGTYFGGVNGRASSQYQQSVTAYGFKTAGPPREDSIWYFYNQVPPKPPAELEENGTICRFFQLAPYLQTYKIDDITTALETGWKMLGQGKPPKLSFHKDTKLLIAVGEPEKLKMIDAVLEQLPLKEAPPAAAEKKEPTPAKSGEPKRP</sequence>
<keyword evidence="4" id="KW-1185">Reference proteome</keyword>
<dbReference type="AlphaFoldDB" id="B9XHZ4"/>
<keyword evidence="2" id="KW-0732">Signal</keyword>
<reference evidence="3 4" key="1">
    <citation type="journal article" date="2011" name="J. Bacteriol.">
        <title>Genome sequence of 'Pedosphaera parvula' Ellin514, an aerobic Verrucomicrobial isolate from pasture soil.</title>
        <authorList>
            <person name="Kant R."/>
            <person name="van Passel M.W."/>
            <person name="Sangwan P."/>
            <person name="Palva A."/>
            <person name="Lucas S."/>
            <person name="Copeland A."/>
            <person name="Lapidus A."/>
            <person name="Glavina Del Rio T."/>
            <person name="Dalin E."/>
            <person name="Tice H."/>
            <person name="Bruce D."/>
            <person name="Goodwin L."/>
            <person name="Pitluck S."/>
            <person name="Chertkov O."/>
            <person name="Larimer F.W."/>
            <person name="Land M.L."/>
            <person name="Hauser L."/>
            <person name="Brettin T.S."/>
            <person name="Detter J.C."/>
            <person name="Han S."/>
            <person name="de Vos W.M."/>
            <person name="Janssen P.H."/>
            <person name="Smidt H."/>
        </authorList>
    </citation>
    <scope>NUCLEOTIDE SEQUENCE [LARGE SCALE GENOMIC DNA]</scope>
    <source>
        <strain evidence="3 4">Ellin514</strain>
    </source>
</reference>